<dbReference type="InterPro" id="IPR029044">
    <property type="entry name" value="Nucleotide-diphossugar_trans"/>
</dbReference>
<dbReference type="EMBL" id="JAKZGO010000001">
    <property type="protein sequence ID" value="MCH7412065.1"/>
    <property type="molecule type" value="Genomic_DNA"/>
</dbReference>
<reference evidence="1" key="1">
    <citation type="submission" date="2022-03" db="EMBL/GenBank/DDBJ databases">
        <title>De novo assembled genomes of Belliella spp. (Cyclobacteriaceae) strains.</title>
        <authorList>
            <person name="Szabo A."/>
            <person name="Korponai K."/>
            <person name="Felfoldi T."/>
        </authorList>
    </citation>
    <scope>NUCLEOTIDE SEQUENCE</scope>
    <source>
        <strain evidence="1">DSM 111903</strain>
    </source>
</reference>
<protein>
    <recommendedName>
        <fullName evidence="3">Glycosyltransferase</fullName>
    </recommendedName>
</protein>
<proteinExistence type="predicted"/>
<evidence type="ECO:0000313" key="2">
    <source>
        <dbReference type="Proteomes" id="UP001165430"/>
    </source>
</evidence>
<comment type="caution">
    <text evidence="1">The sequence shown here is derived from an EMBL/GenBank/DDBJ whole genome shotgun (WGS) entry which is preliminary data.</text>
</comment>
<organism evidence="1 2">
    <name type="scientific">Belliella alkalica</name>
    <dbReference type="NCBI Taxonomy" id="1730871"/>
    <lineage>
        <taxon>Bacteria</taxon>
        <taxon>Pseudomonadati</taxon>
        <taxon>Bacteroidota</taxon>
        <taxon>Cytophagia</taxon>
        <taxon>Cytophagales</taxon>
        <taxon>Cyclobacteriaceae</taxon>
        <taxon>Belliella</taxon>
    </lineage>
</organism>
<evidence type="ECO:0008006" key="3">
    <source>
        <dbReference type="Google" id="ProtNLM"/>
    </source>
</evidence>
<gene>
    <name evidence="1" type="ORF">MM213_01110</name>
</gene>
<dbReference type="SUPFAM" id="SSF53448">
    <property type="entry name" value="Nucleotide-diphospho-sugar transferases"/>
    <property type="match status" value="1"/>
</dbReference>
<sequence length="296" mass="34040">MNNLRQQLVLFRNFLMFKKFDILAKITESRIPVDEKANFLVSIASYPNRDHLLPAVFQALTRQTVVPKKWILVLSIEDYSNGLPVHLKKLENRGIEILWVEDNPYAVKKLIPVIEKYPLFDVVTLDDDIIYHKTLLSNLLFHNDGSTKKIVGYVGKALLKREQELNMYFRDPKPADLNTDFNQVFLIGWGGIFYPASSLHEKVLDNDAIHRIVPGRGSDIWFWAAAHASNTPQICIGIPQEYNLGIPIPQNNQTKPKDLPGSDALLKRFQMAIDYFGIREKLLEELPDFKNDLLDK</sequence>
<dbReference type="RefSeq" id="WP_241409455.1">
    <property type="nucleotide sequence ID" value="NZ_JAKZGO010000001.1"/>
</dbReference>
<accession>A0ABS9V7E3</accession>
<name>A0ABS9V7E3_9BACT</name>
<dbReference type="Proteomes" id="UP001165430">
    <property type="component" value="Unassembled WGS sequence"/>
</dbReference>
<evidence type="ECO:0000313" key="1">
    <source>
        <dbReference type="EMBL" id="MCH7412065.1"/>
    </source>
</evidence>
<keyword evidence="2" id="KW-1185">Reference proteome</keyword>